<keyword evidence="4" id="KW-1185">Reference proteome</keyword>
<evidence type="ECO:0000313" key="3">
    <source>
        <dbReference type="EMBL" id="KAH7088353.1"/>
    </source>
</evidence>
<dbReference type="AlphaFoldDB" id="A0A8K0R9U1"/>
<evidence type="ECO:0000256" key="2">
    <source>
        <dbReference type="SAM" id="Phobius"/>
    </source>
</evidence>
<feature type="compositionally biased region" description="Low complexity" evidence="1">
    <location>
        <begin position="117"/>
        <end position="140"/>
    </location>
</feature>
<feature type="transmembrane region" description="Helical" evidence="2">
    <location>
        <begin position="430"/>
        <end position="451"/>
    </location>
</feature>
<organism evidence="3 4">
    <name type="scientific">Paraphoma chrysanthemicola</name>
    <dbReference type="NCBI Taxonomy" id="798071"/>
    <lineage>
        <taxon>Eukaryota</taxon>
        <taxon>Fungi</taxon>
        <taxon>Dikarya</taxon>
        <taxon>Ascomycota</taxon>
        <taxon>Pezizomycotina</taxon>
        <taxon>Dothideomycetes</taxon>
        <taxon>Pleosporomycetidae</taxon>
        <taxon>Pleosporales</taxon>
        <taxon>Pleosporineae</taxon>
        <taxon>Phaeosphaeriaceae</taxon>
        <taxon>Paraphoma</taxon>
    </lineage>
</organism>
<evidence type="ECO:0000256" key="1">
    <source>
        <dbReference type="SAM" id="MobiDB-lite"/>
    </source>
</evidence>
<feature type="region of interest" description="Disordered" evidence="1">
    <location>
        <begin position="587"/>
        <end position="617"/>
    </location>
</feature>
<proteinExistence type="predicted"/>
<keyword evidence="2" id="KW-1133">Transmembrane helix</keyword>
<accession>A0A8K0R9U1</accession>
<evidence type="ECO:0000313" key="4">
    <source>
        <dbReference type="Proteomes" id="UP000813461"/>
    </source>
</evidence>
<feature type="compositionally biased region" description="Low complexity" evidence="1">
    <location>
        <begin position="154"/>
        <end position="164"/>
    </location>
</feature>
<comment type="caution">
    <text evidence="3">The sequence shown here is derived from an EMBL/GenBank/DDBJ whole genome shotgun (WGS) entry which is preliminary data.</text>
</comment>
<sequence length="665" mass="68986">MAGVNSGSSLVRLIERHPFFRRPKQERRQLLACSEQAKLADYSTRVSTCRTKAAGSCQTPDVGVTWTGDACVCSTLGGYASKFANCIGDTPYSSCYNSANNNAAYFSWSTDHCKAISTPKPASSTPKPVTPPTSSQVATPTPTPSPAPAPTLKPAPSSEAAPKPTSNPDPPKTLDAPGRSTPVIPNGSTPGPGPSAPAPSDKPEVKTNTITQTVQSIPSSVPELSLVTVVVASPTSSTPGNVDSSTTPSASRIPLARWNGNGAILNGYCATPEYAIINGPTAYWAPVVGCVRTKLDCCPFDIASPTALGAAAAVDTGVPAFGGASDSNGGFPSAVSPAQATLSKCPSDYHSIGNGCCPSNYFPWTTALGGQTPCYSTLASAMTPPPISANIPSNPSTPTSAIVNVVYAMQYPLIPTTPAAKSGLQTSAKIGIGAGAGVAALIFGLLIFLLLRKHRAHKKDKAALDQMSGIGSTRQSVASNSYGGVKAWQKKVAVSEVSSGLEPVPEQEPTLPNVAVPQPHYPAEWRPGQRTVSPPVPVPHPGYYQRSSLPSPPIPEHGVYGEKVYSEMGSDGGFTDGRAARSELSGEYTHRQGNVSPTVWGEEVGGGNGRRSELSGEYQVSRPDLQSQYQGGYGDGAQGEWQHVGVAQPVRYYEAPAGRATPRVG</sequence>
<reference evidence="3" key="1">
    <citation type="journal article" date="2021" name="Nat. Commun.">
        <title>Genetic determinants of endophytism in the Arabidopsis root mycobiome.</title>
        <authorList>
            <person name="Mesny F."/>
            <person name="Miyauchi S."/>
            <person name="Thiergart T."/>
            <person name="Pickel B."/>
            <person name="Atanasova L."/>
            <person name="Karlsson M."/>
            <person name="Huettel B."/>
            <person name="Barry K.W."/>
            <person name="Haridas S."/>
            <person name="Chen C."/>
            <person name="Bauer D."/>
            <person name="Andreopoulos W."/>
            <person name="Pangilinan J."/>
            <person name="LaButti K."/>
            <person name="Riley R."/>
            <person name="Lipzen A."/>
            <person name="Clum A."/>
            <person name="Drula E."/>
            <person name="Henrissat B."/>
            <person name="Kohler A."/>
            <person name="Grigoriev I.V."/>
            <person name="Martin F.M."/>
            <person name="Hacquard S."/>
        </authorList>
    </citation>
    <scope>NUCLEOTIDE SEQUENCE</scope>
    <source>
        <strain evidence="3">MPI-SDFR-AT-0120</strain>
    </source>
</reference>
<dbReference type="OrthoDB" id="3065412at2759"/>
<dbReference type="EMBL" id="JAGMVJ010000008">
    <property type="protein sequence ID" value="KAH7088353.1"/>
    <property type="molecule type" value="Genomic_DNA"/>
</dbReference>
<keyword evidence="2" id="KW-0812">Transmembrane</keyword>
<gene>
    <name evidence="3" type="ORF">FB567DRAFT_591756</name>
</gene>
<protein>
    <submittedName>
        <fullName evidence="3">Uncharacterized protein</fullName>
    </submittedName>
</protein>
<dbReference type="Proteomes" id="UP000813461">
    <property type="component" value="Unassembled WGS sequence"/>
</dbReference>
<name>A0A8K0R9U1_9PLEO</name>
<feature type="region of interest" description="Disordered" evidence="1">
    <location>
        <begin position="117"/>
        <end position="205"/>
    </location>
</feature>
<keyword evidence="2" id="KW-0472">Membrane</keyword>
<feature type="compositionally biased region" description="Pro residues" evidence="1">
    <location>
        <begin position="141"/>
        <end position="153"/>
    </location>
</feature>